<comment type="caution">
    <text evidence="2">The sequence shown here is derived from an EMBL/GenBank/DDBJ whole genome shotgun (WGS) entry which is preliminary data.</text>
</comment>
<dbReference type="PATRIC" id="fig|755172.3.peg.231"/>
<organism evidence="2 3">
    <name type="scientific">Aedoeadaptatus coxii</name>
    <dbReference type="NCBI Taxonomy" id="755172"/>
    <lineage>
        <taxon>Bacteria</taxon>
        <taxon>Bacillati</taxon>
        <taxon>Bacillota</taxon>
        <taxon>Tissierellia</taxon>
        <taxon>Tissierellales</taxon>
        <taxon>Peptoniphilaceae</taxon>
        <taxon>Aedoeadaptatus</taxon>
    </lineage>
</organism>
<accession>A0A134AKG4</accession>
<sequence>MLFLVLLLFYFIFFFFANFLVCFFTFLLDIFLFYSKVVLVY</sequence>
<proteinExistence type="predicted"/>
<keyword evidence="1" id="KW-1133">Transmembrane helix</keyword>
<keyword evidence="1" id="KW-0812">Transmembrane</keyword>
<evidence type="ECO:0000313" key="3">
    <source>
        <dbReference type="Proteomes" id="UP000070442"/>
    </source>
</evidence>
<dbReference type="AlphaFoldDB" id="A0A134AKG4"/>
<name>A0A134AKG4_9FIRM</name>
<keyword evidence="3" id="KW-1185">Reference proteome</keyword>
<protein>
    <submittedName>
        <fullName evidence="2">Uncharacterized protein</fullName>
    </submittedName>
</protein>
<keyword evidence="1" id="KW-0472">Membrane</keyword>
<dbReference type="Proteomes" id="UP000070442">
    <property type="component" value="Unassembled WGS sequence"/>
</dbReference>
<evidence type="ECO:0000313" key="2">
    <source>
        <dbReference type="EMBL" id="KXB68218.1"/>
    </source>
</evidence>
<evidence type="ECO:0000256" key="1">
    <source>
        <dbReference type="SAM" id="Phobius"/>
    </source>
</evidence>
<dbReference type="EMBL" id="LSDG01000005">
    <property type="protein sequence ID" value="KXB68218.1"/>
    <property type="molecule type" value="Genomic_DNA"/>
</dbReference>
<gene>
    <name evidence="2" type="ORF">HMPREF1863_00239</name>
</gene>
<reference evidence="3" key="1">
    <citation type="submission" date="2016-01" db="EMBL/GenBank/DDBJ databases">
        <authorList>
            <person name="Mitreva M."/>
            <person name="Pepin K.H."/>
            <person name="Mihindukulasuriya K.A."/>
            <person name="Fulton R."/>
            <person name="Fronick C."/>
            <person name="O'Laughlin M."/>
            <person name="Miner T."/>
            <person name="Herter B."/>
            <person name="Rosa B.A."/>
            <person name="Cordes M."/>
            <person name="Tomlinson C."/>
            <person name="Wollam A."/>
            <person name="Palsikar V.B."/>
            <person name="Mardis E.R."/>
            <person name="Wilson R.K."/>
        </authorList>
    </citation>
    <scope>NUCLEOTIDE SEQUENCE [LARGE SCALE GENOMIC DNA]</scope>
    <source>
        <strain evidence="3">DNF00729</strain>
    </source>
</reference>
<dbReference type="STRING" id="755172.HMPREF1863_00239"/>
<feature type="transmembrane region" description="Helical" evidence="1">
    <location>
        <begin position="6"/>
        <end position="34"/>
    </location>
</feature>